<dbReference type="Proteomes" id="UP000186817">
    <property type="component" value="Unassembled WGS sequence"/>
</dbReference>
<evidence type="ECO:0000313" key="4">
    <source>
        <dbReference type="EMBL" id="OLP84521.1"/>
    </source>
</evidence>
<dbReference type="GO" id="GO:0046872">
    <property type="term" value="F:metal ion binding"/>
    <property type="evidence" value="ECO:0007669"/>
    <property type="project" value="InterPro"/>
</dbReference>
<dbReference type="Gene3D" id="3.30.470.20">
    <property type="entry name" value="ATP-grasp fold, B domain"/>
    <property type="match status" value="1"/>
</dbReference>
<dbReference type="OMA" id="WYEEFER"/>
<dbReference type="PROSITE" id="PS50975">
    <property type="entry name" value="ATP_GRASP"/>
    <property type="match status" value="1"/>
</dbReference>
<dbReference type="GO" id="GO:0016874">
    <property type="term" value="F:ligase activity"/>
    <property type="evidence" value="ECO:0007669"/>
    <property type="project" value="UniProtKB-KW"/>
</dbReference>
<comment type="caution">
    <text evidence="4">The sequence shown here is derived from an EMBL/GenBank/DDBJ whole genome shotgun (WGS) entry which is preliminary data.</text>
</comment>
<keyword evidence="4" id="KW-0436">Ligase</keyword>
<dbReference type="AlphaFoldDB" id="A0A1Q9CNL6"/>
<accession>A0A1Q9CNL6</accession>
<sequence>MRCSFKGAALVFSLVSLGIVFHNFRGINHMTSQRDPPSLQNLLTNQAQSAKSSPPTSKVTLGEARNRNKPATLRDRSPYRVLAAECIMPSGAKSNWRQVPERDLETIRSKPASSVKSCEKRGDALVFHLNLLEAKKATGFAYEMPFPRYIVADESGSWRSTRSTLQLFHVDDKEQFHPMGPAHSNHADIAEKGDGAFSHWRHAITSGPWCKSMLRFSTPKNVPLKKVRAMVAVVFPMVPPFGWIEFNRGKHVVHQEVFRELFLQTFPTAGVARPHLIDAAEDTIPNTRYVWRVGGNHEFELPLKDGELYEKRLPYQIVEWYEEFERRGGVLYPPPGTYFYYQNKVGLARLFIERKVKIPPTWVITSAEEAKMEKDNIRFPVVIKDPYGFSSLGLLQAANPDEFVEKMELYFSKALPDVEAIVQSKVIALKEARVTYVDGRPFHGYWRIRQSLKSASAASNLGGFQDFNFPLDAIAPYVAEFANRTGIPVGGVDFIWEEEDADVKTMPYTLEVSPTSDINPPAPLSWHKTYAEFKHTSGYRKAYLEVRRQWTEFMVLAVIDRYRRERRHLFVDIDNVVSLSMDRVRRWRGDKNAYKASEVMKDVPVPGAADALRRLREQYFIRFLTARGSYEDPFNVTQTWLELNDFEYDELIVVDRPQSKVCHLTPETILVDDFTQGHEKEEPSLNQKFMDKLSAAKLPFVRFPLGGSWEEIMPQLVR</sequence>
<evidence type="ECO:0000256" key="1">
    <source>
        <dbReference type="PROSITE-ProRule" id="PRU00409"/>
    </source>
</evidence>
<evidence type="ECO:0000313" key="5">
    <source>
        <dbReference type="Proteomes" id="UP000186817"/>
    </source>
</evidence>
<gene>
    <name evidence="4" type="primary">cofF</name>
    <name evidence="4" type="ORF">AK812_SmicGene34597</name>
</gene>
<keyword evidence="5" id="KW-1185">Reference proteome</keyword>
<reference evidence="4 5" key="1">
    <citation type="submission" date="2016-02" db="EMBL/GenBank/DDBJ databases">
        <title>Genome analysis of coral dinoflagellate symbionts highlights evolutionary adaptations to a symbiotic lifestyle.</title>
        <authorList>
            <person name="Aranda M."/>
            <person name="Li Y."/>
            <person name="Liew Y.J."/>
            <person name="Baumgarten S."/>
            <person name="Simakov O."/>
            <person name="Wilson M."/>
            <person name="Piel J."/>
            <person name="Ashoor H."/>
            <person name="Bougouffa S."/>
            <person name="Bajic V.B."/>
            <person name="Ryu T."/>
            <person name="Ravasi T."/>
            <person name="Bayer T."/>
            <person name="Micklem G."/>
            <person name="Kim H."/>
            <person name="Bhak J."/>
            <person name="Lajeunesse T.C."/>
            <person name="Voolstra C.R."/>
        </authorList>
    </citation>
    <scope>NUCLEOTIDE SEQUENCE [LARGE SCALE GENOMIC DNA]</scope>
    <source>
        <strain evidence="4 5">CCMP2467</strain>
    </source>
</reference>
<feature type="domain" description="ATP-grasp" evidence="3">
    <location>
        <begin position="348"/>
        <end position="544"/>
    </location>
</feature>
<feature type="region of interest" description="Disordered" evidence="2">
    <location>
        <begin position="45"/>
        <end position="71"/>
    </location>
</feature>
<keyword evidence="1" id="KW-0067">ATP-binding</keyword>
<dbReference type="Gene3D" id="3.40.50.1000">
    <property type="entry name" value="HAD superfamily/HAD-like"/>
    <property type="match status" value="1"/>
</dbReference>
<evidence type="ECO:0000259" key="3">
    <source>
        <dbReference type="PROSITE" id="PS50975"/>
    </source>
</evidence>
<dbReference type="SUPFAM" id="SSF56059">
    <property type="entry name" value="Glutathione synthetase ATP-binding domain-like"/>
    <property type="match status" value="1"/>
</dbReference>
<dbReference type="EMBL" id="LSRX01001035">
    <property type="protein sequence ID" value="OLP84521.1"/>
    <property type="molecule type" value="Genomic_DNA"/>
</dbReference>
<feature type="compositionally biased region" description="Polar residues" evidence="2">
    <location>
        <begin position="45"/>
        <end position="59"/>
    </location>
</feature>
<organism evidence="4 5">
    <name type="scientific">Symbiodinium microadriaticum</name>
    <name type="common">Dinoflagellate</name>
    <name type="synonym">Zooxanthella microadriatica</name>
    <dbReference type="NCBI Taxonomy" id="2951"/>
    <lineage>
        <taxon>Eukaryota</taxon>
        <taxon>Sar</taxon>
        <taxon>Alveolata</taxon>
        <taxon>Dinophyceae</taxon>
        <taxon>Suessiales</taxon>
        <taxon>Symbiodiniaceae</taxon>
        <taxon>Symbiodinium</taxon>
    </lineage>
</organism>
<keyword evidence="1" id="KW-0547">Nucleotide-binding</keyword>
<evidence type="ECO:0000256" key="2">
    <source>
        <dbReference type="SAM" id="MobiDB-lite"/>
    </source>
</evidence>
<dbReference type="OrthoDB" id="408359at2759"/>
<name>A0A1Q9CNL6_SYMMI</name>
<protein>
    <submittedName>
        <fullName evidence="4">Coenzyme gamma-F420-2:alpha-L-glutamate ligase</fullName>
    </submittedName>
</protein>
<dbReference type="GO" id="GO:0005524">
    <property type="term" value="F:ATP binding"/>
    <property type="evidence" value="ECO:0007669"/>
    <property type="project" value="UniProtKB-UniRule"/>
</dbReference>
<dbReference type="InterPro" id="IPR011761">
    <property type="entry name" value="ATP-grasp"/>
</dbReference>
<proteinExistence type="predicted"/>
<dbReference type="InterPro" id="IPR023214">
    <property type="entry name" value="HAD_sf"/>
</dbReference>